<organism evidence="1 2">
    <name type="scientific">Coniosporium uncinatum</name>
    <dbReference type="NCBI Taxonomy" id="93489"/>
    <lineage>
        <taxon>Eukaryota</taxon>
        <taxon>Fungi</taxon>
        <taxon>Dikarya</taxon>
        <taxon>Ascomycota</taxon>
        <taxon>Pezizomycotina</taxon>
        <taxon>Dothideomycetes</taxon>
        <taxon>Dothideomycetes incertae sedis</taxon>
        <taxon>Coniosporium</taxon>
    </lineage>
</organism>
<comment type="caution">
    <text evidence="1">The sequence shown here is derived from an EMBL/GenBank/DDBJ whole genome shotgun (WGS) entry which is preliminary data.</text>
</comment>
<protein>
    <submittedName>
        <fullName evidence="1">Uncharacterized protein</fullName>
    </submittedName>
</protein>
<keyword evidence="2" id="KW-1185">Reference proteome</keyword>
<evidence type="ECO:0000313" key="1">
    <source>
        <dbReference type="EMBL" id="KAK3065314.1"/>
    </source>
</evidence>
<sequence>MSQETVTIKIGPHQEVFTVHKDLLCYYSAYFKAAFEGRFREATDKEVVLDDVEVDAFKAFLHWLYRQEINVGDYECARIQSIGFALLYVLADQLDCRLLRNALVDAMSAYAKDKIPDAPSITCILELLPEASMLAQVTIDVFGHKWAPDVGEHSPTELAELPARVLARVLWLTKQNEIFAFKIGGARLLESFSVTNMCHFHEHEDEEEADRCPRKEKGLFDD</sequence>
<accession>A0ACC3DD03</accession>
<dbReference type="Proteomes" id="UP001186974">
    <property type="component" value="Unassembled WGS sequence"/>
</dbReference>
<reference evidence="1" key="1">
    <citation type="submission" date="2024-09" db="EMBL/GenBank/DDBJ databases">
        <title>Black Yeasts Isolated from many extreme environments.</title>
        <authorList>
            <person name="Coleine C."/>
            <person name="Stajich J.E."/>
            <person name="Selbmann L."/>
        </authorList>
    </citation>
    <scope>NUCLEOTIDE SEQUENCE</scope>
    <source>
        <strain evidence="1">CCFEE 5737</strain>
    </source>
</reference>
<name>A0ACC3DD03_9PEZI</name>
<proteinExistence type="predicted"/>
<evidence type="ECO:0000313" key="2">
    <source>
        <dbReference type="Proteomes" id="UP001186974"/>
    </source>
</evidence>
<gene>
    <name evidence="1" type="ORF">LTS18_001065</name>
</gene>
<dbReference type="EMBL" id="JAWDJW010006339">
    <property type="protein sequence ID" value="KAK3065314.1"/>
    <property type="molecule type" value="Genomic_DNA"/>
</dbReference>